<keyword evidence="3 5" id="KW-1133">Transmembrane helix</keyword>
<organism evidence="6 7">
    <name type="scientific">Chrysochromulina tobinii</name>
    <dbReference type="NCBI Taxonomy" id="1460289"/>
    <lineage>
        <taxon>Eukaryota</taxon>
        <taxon>Haptista</taxon>
        <taxon>Haptophyta</taxon>
        <taxon>Prymnesiophyceae</taxon>
        <taxon>Prymnesiales</taxon>
        <taxon>Chrysochromulinaceae</taxon>
        <taxon>Chrysochromulina</taxon>
    </lineage>
</organism>
<accession>A0A0M0J5D4</accession>
<evidence type="ECO:0000256" key="2">
    <source>
        <dbReference type="ARBA" id="ARBA00022692"/>
    </source>
</evidence>
<dbReference type="GO" id="GO:0000139">
    <property type="term" value="C:Golgi membrane"/>
    <property type="evidence" value="ECO:0007669"/>
    <property type="project" value="InterPro"/>
</dbReference>
<evidence type="ECO:0000256" key="5">
    <source>
        <dbReference type="SAM" id="Phobius"/>
    </source>
</evidence>
<protein>
    <submittedName>
        <fullName evidence="6">Cmp-sialic acid transporter</fullName>
    </submittedName>
</protein>
<keyword evidence="4 5" id="KW-0472">Membrane</keyword>
<feature type="transmembrane region" description="Helical" evidence="5">
    <location>
        <begin position="197"/>
        <end position="214"/>
    </location>
</feature>
<sequence length="402" mass="44043">MALTEYAKQLGAFMTLVVVQAMAILLFKLCQNDGKYTFNPASSVALTEMCKLLLAGSLHYNHVASSKKPLWEGVSPKIVFHYLGLSMMYTINNQLSFYCLQLADPGSMALGKSIAPYLCALLLRLAGERLHALKWVCIIVQCCAIAIVQYDACKGTGYLPMKAYYMIGTATSITAFTSVWNQLIIKGFEVPANLQNSFLYAFGSAFAIISYLHSVSDTHGRGHGHGHAVDGPKGFFEGYTLLASLLVLFQAFHGLAVALVYTYADAIVKNFANSSVMAILIIISYLYFGLETTLHSWLGIIIVLTITYCYMNLALRKDLCQLLDWKPPSEPPAQEKAHLLEEGEKTDGEGGVSESNYTEGELATALRNYEAFHQIPIGSATVEQLQTSSAKIGGWLRARPPS</sequence>
<evidence type="ECO:0000256" key="3">
    <source>
        <dbReference type="ARBA" id="ARBA00022989"/>
    </source>
</evidence>
<feature type="transmembrane region" description="Helical" evidence="5">
    <location>
        <begin position="6"/>
        <end position="27"/>
    </location>
</feature>
<dbReference type="Proteomes" id="UP000037460">
    <property type="component" value="Unassembled WGS sequence"/>
</dbReference>
<feature type="transmembrane region" description="Helical" evidence="5">
    <location>
        <begin position="271"/>
        <end position="288"/>
    </location>
</feature>
<evidence type="ECO:0000256" key="1">
    <source>
        <dbReference type="ARBA" id="ARBA00004141"/>
    </source>
</evidence>
<comment type="caution">
    <text evidence="6">The sequence shown here is derived from an EMBL/GenBank/DDBJ whole genome shotgun (WGS) entry which is preliminary data.</text>
</comment>
<keyword evidence="2 5" id="KW-0812">Transmembrane</keyword>
<dbReference type="InterPro" id="IPR007271">
    <property type="entry name" value="Nuc_sug_transpt"/>
</dbReference>
<feature type="transmembrane region" description="Helical" evidence="5">
    <location>
        <begin position="294"/>
        <end position="315"/>
    </location>
</feature>
<name>A0A0M0J5D4_9EUKA</name>
<dbReference type="OrthoDB" id="408493at2759"/>
<keyword evidence="7" id="KW-1185">Reference proteome</keyword>
<dbReference type="AlphaFoldDB" id="A0A0M0J5D4"/>
<dbReference type="Pfam" id="PF04142">
    <property type="entry name" value="Nuc_sug_transp"/>
    <property type="match status" value="1"/>
</dbReference>
<dbReference type="GO" id="GO:0015165">
    <property type="term" value="F:pyrimidine nucleotide-sugar transmembrane transporter activity"/>
    <property type="evidence" value="ECO:0007669"/>
    <property type="project" value="InterPro"/>
</dbReference>
<dbReference type="EMBL" id="JWZX01003332">
    <property type="protein sequence ID" value="KOO21811.1"/>
    <property type="molecule type" value="Genomic_DNA"/>
</dbReference>
<dbReference type="PANTHER" id="PTHR10231">
    <property type="entry name" value="NUCLEOTIDE-SUGAR TRANSMEMBRANE TRANSPORTER"/>
    <property type="match status" value="1"/>
</dbReference>
<feature type="transmembrane region" description="Helical" evidence="5">
    <location>
        <begin position="132"/>
        <end position="152"/>
    </location>
</feature>
<feature type="transmembrane region" description="Helical" evidence="5">
    <location>
        <begin position="164"/>
        <end position="185"/>
    </location>
</feature>
<gene>
    <name evidence="6" type="ORF">Ctob_004867</name>
</gene>
<feature type="transmembrane region" description="Helical" evidence="5">
    <location>
        <begin position="241"/>
        <end position="264"/>
    </location>
</feature>
<comment type="subcellular location">
    <subcellularLocation>
        <location evidence="1">Membrane</location>
        <topology evidence="1">Multi-pass membrane protein</topology>
    </subcellularLocation>
</comment>
<evidence type="ECO:0000256" key="4">
    <source>
        <dbReference type="ARBA" id="ARBA00023136"/>
    </source>
</evidence>
<proteinExistence type="predicted"/>
<evidence type="ECO:0000313" key="6">
    <source>
        <dbReference type="EMBL" id="KOO21811.1"/>
    </source>
</evidence>
<reference evidence="7" key="1">
    <citation type="journal article" date="2015" name="PLoS Genet.">
        <title>Genome Sequence and Transcriptome Analyses of Chrysochromulina tobin: Metabolic Tools for Enhanced Algal Fitness in the Prominent Order Prymnesiales (Haptophyceae).</title>
        <authorList>
            <person name="Hovde B.T."/>
            <person name="Deodato C.R."/>
            <person name="Hunsperger H.M."/>
            <person name="Ryken S.A."/>
            <person name="Yost W."/>
            <person name="Jha R.K."/>
            <person name="Patterson J."/>
            <person name="Monnat R.J. Jr."/>
            <person name="Barlow S.B."/>
            <person name="Starkenburg S.R."/>
            <person name="Cattolico R.A."/>
        </authorList>
    </citation>
    <scope>NUCLEOTIDE SEQUENCE</scope>
    <source>
        <strain evidence="7">CCMP291</strain>
    </source>
</reference>
<evidence type="ECO:0000313" key="7">
    <source>
        <dbReference type="Proteomes" id="UP000037460"/>
    </source>
</evidence>